<accession>A0A7G9YQI5</accession>
<protein>
    <submittedName>
        <fullName evidence="1">Uncharacterized protein</fullName>
    </submittedName>
</protein>
<dbReference type="AlphaFoldDB" id="A0A7G9YQI5"/>
<dbReference type="EMBL" id="MT631418">
    <property type="protein sequence ID" value="QNO50269.1"/>
    <property type="molecule type" value="Genomic_DNA"/>
</dbReference>
<evidence type="ECO:0000313" key="1">
    <source>
        <dbReference type="EMBL" id="QNO50269.1"/>
    </source>
</evidence>
<name>A0A7G9YQI5_9EURY</name>
<gene>
    <name evidence="1" type="ORF">AHGKLJGF_00004</name>
</gene>
<proteinExistence type="predicted"/>
<organism evidence="1">
    <name type="scientific">Candidatus Methanogaster sp. ANME-2c ERB4</name>
    <dbReference type="NCBI Taxonomy" id="2759911"/>
    <lineage>
        <taxon>Archaea</taxon>
        <taxon>Methanobacteriati</taxon>
        <taxon>Methanobacteriota</taxon>
        <taxon>Stenosarchaea group</taxon>
        <taxon>Methanomicrobia</taxon>
        <taxon>Methanosarcinales</taxon>
        <taxon>ANME-2 cluster</taxon>
        <taxon>Candidatus Methanogasteraceae</taxon>
        <taxon>Candidatus Methanogaster</taxon>
    </lineage>
</organism>
<reference evidence="1" key="1">
    <citation type="submission" date="2020-06" db="EMBL/GenBank/DDBJ databases">
        <title>Unique genomic features of the anaerobic methanotrophic archaea.</title>
        <authorList>
            <person name="Chadwick G.L."/>
            <person name="Skennerton C.T."/>
            <person name="Laso-Perez R."/>
            <person name="Leu A.O."/>
            <person name="Speth D.R."/>
            <person name="Yu H."/>
            <person name="Morgan-Lang C."/>
            <person name="Hatzenpichler R."/>
            <person name="Goudeau D."/>
            <person name="Malmstrom R."/>
            <person name="Brazelton W.J."/>
            <person name="Woyke T."/>
            <person name="Hallam S.J."/>
            <person name="Tyson G.W."/>
            <person name="Wegener G."/>
            <person name="Boetius A."/>
            <person name="Orphan V."/>
        </authorList>
    </citation>
    <scope>NUCLEOTIDE SEQUENCE</scope>
</reference>
<sequence>MLIHANRLCALAARGDGHRYDLVGGISEITVNLWLKVLFATD</sequence>